<evidence type="ECO:0000256" key="2">
    <source>
        <dbReference type="ARBA" id="ARBA00022692"/>
    </source>
</evidence>
<dbReference type="EMBL" id="LBZB01000003">
    <property type="protein sequence ID" value="KKR63513.1"/>
    <property type="molecule type" value="Genomic_DNA"/>
</dbReference>
<feature type="transmembrane region" description="Helical" evidence="5">
    <location>
        <begin position="39"/>
        <end position="60"/>
    </location>
</feature>
<dbReference type="Proteomes" id="UP000034613">
    <property type="component" value="Unassembled WGS sequence"/>
</dbReference>
<dbReference type="Pfam" id="PF01699">
    <property type="entry name" value="Na_Ca_ex"/>
    <property type="match status" value="2"/>
</dbReference>
<evidence type="ECO:0000259" key="6">
    <source>
        <dbReference type="Pfam" id="PF01699"/>
    </source>
</evidence>
<dbReference type="GO" id="GO:0006874">
    <property type="term" value="P:intracellular calcium ion homeostasis"/>
    <property type="evidence" value="ECO:0007669"/>
    <property type="project" value="TreeGrafter"/>
</dbReference>
<dbReference type="AlphaFoldDB" id="A0A0G0SEX4"/>
<feature type="transmembrane region" description="Helical" evidence="5">
    <location>
        <begin position="303"/>
        <end position="321"/>
    </location>
</feature>
<gene>
    <name evidence="7" type="ORF">UU03_C0003G0020</name>
</gene>
<dbReference type="PANTHER" id="PTHR10846:SF8">
    <property type="entry name" value="INNER MEMBRANE PROTEIN YRBG"/>
    <property type="match status" value="1"/>
</dbReference>
<evidence type="ECO:0000313" key="7">
    <source>
        <dbReference type="EMBL" id="KKR63513.1"/>
    </source>
</evidence>
<evidence type="ECO:0000256" key="1">
    <source>
        <dbReference type="ARBA" id="ARBA00004141"/>
    </source>
</evidence>
<proteinExistence type="predicted"/>
<name>A0A0G0SEX4_9BACT</name>
<dbReference type="InterPro" id="IPR004481">
    <property type="entry name" value="K/Na/Ca-exchanger"/>
</dbReference>
<comment type="caution">
    <text evidence="7">The sequence shown here is derived from an EMBL/GenBank/DDBJ whole genome shotgun (WGS) entry which is preliminary data.</text>
</comment>
<feature type="transmembrane region" description="Helical" evidence="5">
    <location>
        <begin position="106"/>
        <end position="123"/>
    </location>
</feature>
<feature type="domain" description="Sodium/calcium exchanger membrane region" evidence="6">
    <location>
        <begin position="183"/>
        <end position="322"/>
    </location>
</feature>
<sequence>MTTIFLIISIFILSFILMKSSEQVVIALRHLAAETHTKLFILSALIIAISTSFPELFVGITSALEGSSSLSLGNILGANVTNLSLVAGVSALVAGHVNVHGEFLKHEIWIAAIAGMLPIILVLDGDLDRIDGLILLLAYGAYATSFFKVRFMQIAEQIKKGVFFHRFLRSIHHVNTGQTKEMVRFFLGIFALLFSAGLIVKIAKDVAIAANIPLFLIGLIFLSIGTTLPELVFSFTSLKDKEPTMFFGNLLGSIIANSTLIIGVTVLISPIKLVAFSEYLVASIAFTSIFFVFWLFTRSKLQLTRWEAAILLILYLIFVVVEFL</sequence>
<reference evidence="7 8" key="1">
    <citation type="journal article" date="2015" name="Nature">
        <title>rRNA introns, odd ribosomes, and small enigmatic genomes across a large radiation of phyla.</title>
        <authorList>
            <person name="Brown C.T."/>
            <person name="Hug L.A."/>
            <person name="Thomas B.C."/>
            <person name="Sharon I."/>
            <person name="Castelle C.J."/>
            <person name="Singh A."/>
            <person name="Wilkins M.J."/>
            <person name="Williams K.H."/>
            <person name="Banfield J.F."/>
        </authorList>
    </citation>
    <scope>NUCLEOTIDE SEQUENCE [LARGE SCALE GENOMIC DNA]</scope>
</reference>
<feature type="transmembrane region" description="Helical" evidence="5">
    <location>
        <begin position="207"/>
        <end position="226"/>
    </location>
</feature>
<feature type="domain" description="Sodium/calcium exchanger membrane region" evidence="6">
    <location>
        <begin position="9"/>
        <end position="146"/>
    </location>
</feature>
<dbReference type="InterPro" id="IPR044880">
    <property type="entry name" value="NCX_ion-bd_dom_sf"/>
</dbReference>
<dbReference type="GO" id="GO:0005262">
    <property type="term" value="F:calcium channel activity"/>
    <property type="evidence" value="ECO:0007669"/>
    <property type="project" value="TreeGrafter"/>
</dbReference>
<evidence type="ECO:0000256" key="4">
    <source>
        <dbReference type="ARBA" id="ARBA00023136"/>
    </source>
</evidence>
<dbReference type="Gene3D" id="1.20.1420.30">
    <property type="entry name" value="NCX, central ion-binding region"/>
    <property type="match status" value="1"/>
</dbReference>
<keyword evidence="4 5" id="KW-0472">Membrane</keyword>
<feature type="transmembrane region" description="Helical" evidence="5">
    <location>
        <begin position="182"/>
        <end position="200"/>
    </location>
</feature>
<protein>
    <submittedName>
        <fullName evidence="7">K+-dependent Na+/Ca+ exchanger related-protein</fullName>
    </submittedName>
</protein>
<dbReference type="InterPro" id="IPR004837">
    <property type="entry name" value="NaCa_Exmemb"/>
</dbReference>
<dbReference type="GO" id="GO:0005886">
    <property type="term" value="C:plasma membrane"/>
    <property type="evidence" value="ECO:0007669"/>
    <property type="project" value="TreeGrafter"/>
</dbReference>
<organism evidence="7 8">
    <name type="scientific">Candidatus Woesebacteria bacterium GW2011_GWA1_40_45</name>
    <dbReference type="NCBI Taxonomy" id="1618554"/>
    <lineage>
        <taxon>Bacteria</taxon>
        <taxon>Candidatus Woeseibacteriota</taxon>
    </lineage>
</organism>
<dbReference type="PANTHER" id="PTHR10846">
    <property type="entry name" value="SODIUM/POTASSIUM/CALCIUM EXCHANGER"/>
    <property type="match status" value="1"/>
</dbReference>
<keyword evidence="2 5" id="KW-0812">Transmembrane</keyword>
<dbReference type="GO" id="GO:0008273">
    <property type="term" value="F:calcium, potassium:sodium antiporter activity"/>
    <property type="evidence" value="ECO:0007669"/>
    <property type="project" value="TreeGrafter"/>
</dbReference>
<feature type="transmembrane region" description="Helical" evidence="5">
    <location>
        <begin position="279"/>
        <end position="297"/>
    </location>
</feature>
<comment type="subcellular location">
    <subcellularLocation>
        <location evidence="1">Membrane</location>
        <topology evidence="1">Multi-pass membrane protein</topology>
    </subcellularLocation>
</comment>
<evidence type="ECO:0000313" key="8">
    <source>
        <dbReference type="Proteomes" id="UP000034613"/>
    </source>
</evidence>
<keyword evidence="3 5" id="KW-1133">Transmembrane helix</keyword>
<accession>A0A0G0SEX4</accession>
<evidence type="ECO:0000256" key="5">
    <source>
        <dbReference type="SAM" id="Phobius"/>
    </source>
</evidence>
<feature type="transmembrane region" description="Helical" evidence="5">
    <location>
        <begin position="130"/>
        <end position="147"/>
    </location>
</feature>
<feature type="transmembrane region" description="Helical" evidence="5">
    <location>
        <begin position="246"/>
        <end position="267"/>
    </location>
</feature>
<evidence type="ECO:0000256" key="3">
    <source>
        <dbReference type="ARBA" id="ARBA00022989"/>
    </source>
</evidence>
<feature type="transmembrane region" description="Helical" evidence="5">
    <location>
        <begin position="72"/>
        <end position="94"/>
    </location>
</feature>